<dbReference type="PANTHER" id="PTHR34928">
    <property type="entry name" value="TRANSMEMBRANE PROTEIN 217"/>
    <property type="match status" value="1"/>
</dbReference>
<feature type="transmembrane region" description="Helical" evidence="1">
    <location>
        <begin position="58"/>
        <end position="76"/>
    </location>
</feature>
<sequence>MDARMLSFIVGLFSLFNTIQLFIFDLNQMTYIGYQDKFHIYKTTDSALDSWVMNKRKLINTVLSVITVAVSCLLLYCIHHNVYTGLPIYAAWIVLYECIHLSIVILLHKIIKNQFRELSHLYLVFQVSRMILHFCGLPCVATHGYSIYKDSRILGKPGRRRHSSISTMDSWPPVGQGMLYRKLN</sequence>
<evidence type="ECO:0000313" key="2">
    <source>
        <dbReference type="EMBL" id="MBZ3880135.1"/>
    </source>
</evidence>
<organism evidence="2 3">
    <name type="scientific">Sciurus carolinensis</name>
    <name type="common">Eastern gray squirrel</name>
    <dbReference type="NCBI Taxonomy" id="30640"/>
    <lineage>
        <taxon>Eukaryota</taxon>
        <taxon>Metazoa</taxon>
        <taxon>Chordata</taxon>
        <taxon>Craniata</taxon>
        <taxon>Vertebrata</taxon>
        <taxon>Euteleostomi</taxon>
        <taxon>Mammalia</taxon>
        <taxon>Eutheria</taxon>
        <taxon>Euarchontoglires</taxon>
        <taxon>Glires</taxon>
        <taxon>Rodentia</taxon>
        <taxon>Sciuromorpha</taxon>
        <taxon>Sciuridae</taxon>
        <taxon>Sciurinae</taxon>
        <taxon>Sciurini</taxon>
        <taxon>Sciurus</taxon>
    </lineage>
</organism>
<dbReference type="InterPro" id="IPR027862">
    <property type="entry name" value="DUF4534"/>
</dbReference>
<keyword evidence="1" id="KW-1133">Transmembrane helix</keyword>
<gene>
    <name evidence="2" type="ORF">SUZIE_156425</name>
</gene>
<feature type="transmembrane region" description="Helical" evidence="1">
    <location>
        <begin position="6"/>
        <end position="24"/>
    </location>
</feature>
<dbReference type="Pfam" id="PF15049">
    <property type="entry name" value="DUF4534"/>
    <property type="match status" value="1"/>
</dbReference>
<dbReference type="AlphaFoldDB" id="A0AA41MY22"/>
<keyword evidence="1 2" id="KW-0812">Transmembrane</keyword>
<accession>A0AA41MY22</accession>
<keyword evidence="3" id="KW-1185">Reference proteome</keyword>
<proteinExistence type="predicted"/>
<name>A0AA41MY22_SCICA</name>
<comment type="caution">
    <text evidence="2">The sequence shown here is derived from an EMBL/GenBank/DDBJ whole genome shotgun (WGS) entry which is preliminary data.</text>
</comment>
<evidence type="ECO:0000313" key="3">
    <source>
        <dbReference type="Proteomes" id="UP001166674"/>
    </source>
</evidence>
<dbReference type="PANTHER" id="PTHR34928:SF3">
    <property type="entry name" value="TRANSMEMBRANE PROTEIN 217B-RELATED"/>
    <property type="match status" value="1"/>
</dbReference>
<dbReference type="Proteomes" id="UP001166674">
    <property type="component" value="Unassembled WGS sequence"/>
</dbReference>
<dbReference type="EMBL" id="JAATJV010371099">
    <property type="protein sequence ID" value="MBZ3880135.1"/>
    <property type="molecule type" value="Genomic_DNA"/>
</dbReference>
<reference evidence="2" key="1">
    <citation type="submission" date="2020-03" db="EMBL/GenBank/DDBJ databases">
        <title>Studies in the Genomics of Life Span.</title>
        <authorList>
            <person name="Glass D."/>
        </authorList>
    </citation>
    <scope>NUCLEOTIDE SEQUENCE</scope>
    <source>
        <strain evidence="2">SUZIE</strain>
        <tissue evidence="2">Muscle</tissue>
    </source>
</reference>
<keyword evidence="1" id="KW-0472">Membrane</keyword>
<evidence type="ECO:0000256" key="1">
    <source>
        <dbReference type="SAM" id="Phobius"/>
    </source>
</evidence>
<feature type="transmembrane region" description="Helical" evidence="1">
    <location>
        <begin position="88"/>
        <end position="107"/>
    </location>
</feature>
<protein>
    <submittedName>
        <fullName evidence="2">Transmembrane protein 217</fullName>
    </submittedName>
</protein>